<comment type="caution">
    <text evidence="1">The sequence shown here is derived from an EMBL/GenBank/DDBJ whole genome shotgun (WGS) entry which is preliminary data.</text>
</comment>
<sequence>MHFRGKADGSAVDLLNKKRMGIRNFQEKMQCGENNQVEELEFGRKLLSSGDDGEPRSRGIDVRSLRLRHGAKRRDGVGKIVDPGHSLVA</sequence>
<proteinExistence type="predicted"/>
<dbReference type="Proteomes" id="UP001224781">
    <property type="component" value="Unassembled WGS sequence"/>
</dbReference>
<dbReference type="EMBL" id="JAUTBL010000001">
    <property type="protein sequence ID" value="MDQ1183689.1"/>
    <property type="molecule type" value="Genomic_DNA"/>
</dbReference>
<evidence type="ECO:0000313" key="2">
    <source>
        <dbReference type="Proteomes" id="UP001224781"/>
    </source>
</evidence>
<evidence type="ECO:0000313" key="1">
    <source>
        <dbReference type="EMBL" id="MDQ1183689.1"/>
    </source>
</evidence>
<protein>
    <submittedName>
        <fullName evidence="1">Uncharacterized protein</fullName>
    </submittedName>
</protein>
<reference evidence="1 2" key="1">
    <citation type="submission" date="2023-07" db="EMBL/GenBank/DDBJ databases">
        <title>Functional and genomic diversity of the sorghum phyllosphere microbiome.</title>
        <authorList>
            <person name="Shade A."/>
        </authorList>
    </citation>
    <scope>NUCLEOTIDE SEQUENCE [LARGE SCALE GENOMIC DNA]</scope>
    <source>
        <strain evidence="1 2">SORGH_AS_1126</strain>
    </source>
</reference>
<keyword evidence="2" id="KW-1185">Reference proteome</keyword>
<organism evidence="1 2">
    <name type="scientific">Agrobacterium larrymoorei</name>
    <dbReference type="NCBI Taxonomy" id="160699"/>
    <lineage>
        <taxon>Bacteria</taxon>
        <taxon>Pseudomonadati</taxon>
        <taxon>Pseudomonadota</taxon>
        <taxon>Alphaproteobacteria</taxon>
        <taxon>Hyphomicrobiales</taxon>
        <taxon>Rhizobiaceae</taxon>
        <taxon>Rhizobium/Agrobacterium group</taxon>
        <taxon>Agrobacterium</taxon>
    </lineage>
</organism>
<accession>A0ABU0UFJ9</accession>
<gene>
    <name evidence="1" type="ORF">QE408_000811</name>
</gene>
<name>A0ABU0UFJ9_9HYPH</name>